<evidence type="ECO:0000313" key="1">
    <source>
        <dbReference type="EMBL" id="GEO29952.1"/>
    </source>
</evidence>
<reference evidence="1 2" key="1">
    <citation type="submission" date="2019-07" db="EMBL/GenBank/DDBJ databases">
        <title>Whole genome shotgun sequence of Terrabacter aerolatus NBRC 106305.</title>
        <authorList>
            <person name="Hosoyama A."/>
            <person name="Uohara A."/>
            <person name="Ohji S."/>
            <person name="Ichikawa N."/>
        </authorList>
    </citation>
    <scope>NUCLEOTIDE SEQUENCE [LARGE SCALE GENOMIC DNA]</scope>
    <source>
        <strain evidence="1 2">NBRC 106305</strain>
    </source>
</reference>
<dbReference type="Proteomes" id="UP000321534">
    <property type="component" value="Unassembled WGS sequence"/>
</dbReference>
<protein>
    <submittedName>
        <fullName evidence="1">Uncharacterized protein</fullName>
    </submittedName>
</protein>
<dbReference type="EMBL" id="BJYX01000007">
    <property type="protein sequence ID" value="GEO29952.1"/>
    <property type="molecule type" value="Genomic_DNA"/>
</dbReference>
<sequence>MNTDIDTQHRVPPDESSRVWLRGSMCVPVPPDQSLPHDGPTAMRYGDDDPGAMLEWSCGDMGAAGVRG</sequence>
<comment type="caution">
    <text evidence="1">The sequence shown here is derived from an EMBL/GenBank/DDBJ whole genome shotgun (WGS) entry which is preliminary data.</text>
</comment>
<keyword evidence="2" id="KW-1185">Reference proteome</keyword>
<name>A0A512D0G0_9MICO</name>
<gene>
    <name evidence="1" type="ORF">TAE01_17620</name>
</gene>
<proteinExistence type="predicted"/>
<evidence type="ECO:0000313" key="2">
    <source>
        <dbReference type="Proteomes" id="UP000321534"/>
    </source>
</evidence>
<organism evidence="1 2">
    <name type="scientific">Terrabacter aerolatus</name>
    <dbReference type="NCBI Taxonomy" id="422442"/>
    <lineage>
        <taxon>Bacteria</taxon>
        <taxon>Bacillati</taxon>
        <taxon>Actinomycetota</taxon>
        <taxon>Actinomycetes</taxon>
        <taxon>Micrococcales</taxon>
        <taxon>Intrasporangiaceae</taxon>
        <taxon>Terrabacter</taxon>
    </lineage>
</organism>
<accession>A0A512D0G0</accession>
<dbReference type="AlphaFoldDB" id="A0A512D0G0"/>